<dbReference type="EC" id="2.1.1.-" evidence="1"/>
<dbReference type="CDD" id="cd02440">
    <property type="entry name" value="AdoMet_MTases"/>
    <property type="match status" value="1"/>
</dbReference>
<keyword evidence="1" id="KW-0489">Methyltransferase</keyword>
<keyword evidence="1" id="KW-0808">Transferase</keyword>
<dbReference type="GO" id="GO:0032259">
    <property type="term" value="P:methylation"/>
    <property type="evidence" value="ECO:0007669"/>
    <property type="project" value="UniProtKB-KW"/>
</dbReference>
<dbReference type="EMBL" id="JEMX01000025">
    <property type="protein sequence ID" value="EXI81278.1"/>
    <property type="molecule type" value="Genomic_DNA"/>
</dbReference>
<sequence>MADLEIEDIQWFHQLTLKDGRVTQGLVDMARHEHLYLFDRLELQGKSLLDIGCWDGYFSFMAEQRGARRVVSLDNPDFRWGGLDGYNFLHRHFESRAEWRRGSIYDLPDERFDIVLCYGVLYHLNDPLSAMINSFHAALEEVVFEGLIYEDRQPTLFLLAPKELDGDPTNLYTMSTAYVEKVAAMCGFELVDSQMRHYASTALRRSLRKSQPRTDRAAMRFRRVAELTPAYKESCFSVAPKGLLKARGQ</sequence>
<comment type="caution">
    <text evidence="1">The sequence shown here is derived from an EMBL/GenBank/DDBJ whole genome shotgun (WGS) entry which is preliminary data.</text>
</comment>
<organism evidence="1 2">
    <name type="scientific">Candidatus Accumulibacter appositus</name>
    <dbReference type="NCBI Taxonomy" id="1454003"/>
    <lineage>
        <taxon>Bacteria</taxon>
        <taxon>Pseudomonadati</taxon>
        <taxon>Pseudomonadota</taxon>
        <taxon>Betaproteobacteria</taxon>
        <taxon>Candidatus Accumulibacter</taxon>
    </lineage>
</organism>
<proteinExistence type="predicted"/>
<dbReference type="Gene3D" id="3.40.50.150">
    <property type="entry name" value="Vaccinia Virus protein VP39"/>
    <property type="match status" value="1"/>
</dbReference>
<protein>
    <submittedName>
        <fullName evidence="1">tRNA (Mo5U34)-methyltransferase</fullName>
        <ecNumber evidence="1">2.1.1.-</ecNumber>
    </submittedName>
</protein>
<evidence type="ECO:0000313" key="2">
    <source>
        <dbReference type="Proteomes" id="UP000021816"/>
    </source>
</evidence>
<dbReference type="InterPro" id="IPR027555">
    <property type="entry name" value="Mo5U34_MeTrfas-like"/>
</dbReference>
<evidence type="ECO:0000313" key="1">
    <source>
        <dbReference type="EMBL" id="EXI81278.1"/>
    </source>
</evidence>
<dbReference type="STRING" id="1454003.AW10_01292"/>
<accession>A0A011NF17</accession>
<dbReference type="InterPro" id="IPR029063">
    <property type="entry name" value="SAM-dependent_MTases_sf"/>
</dbReference>
<dbReference type="SUPFAM" id="SSF53335">
    <property type="entry name" value="S-adenosyl-L-methionine-dependent methyltransferases"/>
    <property type="match status" value="1"/>
</dbReference>
<gene>
    <name evidence="1" type="primary">cmoB</name>
    <name evidence="1" type="ORF">AW10_01292</name>
</gene>
<dbReference type="Pfam" id="PF08003">
    <property type="entry name" value="Methyltransf_9"/>
    <property type="match status" value="1"/>
</dbReference>
<reference evidence="1 2" key="1">
    <citation type="submission" date="2014-02" db="EMBL/GenBank/DDBJ databases">
        <title>Expanding our view of genomic diversity in Candidatus Accumulibacter clades.</title>
        <authorList>
            <person name="Skennerton C.T."/>
            <person name="Barr J.J."/>
            <person name="Slater F.R."/>
            <person name="Bond P.L."/>
            <person name="Tyson G.W."/>
        </authorList>
    </citation>
    <scope>NUCLEOTIDE SEQUENCE [LARGE SCALE GENOMIC DNA]</scope>
    <source>
        <strain evidence="2">BA-92</strain>
    </source>
</reference>
<dbReference type="PATRIC" id="fig|1454003.3.peg.1330"/>
<dbReference type="Proteomes" id="UP000021816">
    <property type="component" value="Unassembled WGS sequence"/>
</dbReference>
<dbReference type="AlphaFoldDB" id="A0A011NF17"/>
<dbReference type="GO" id="GO:0008168">
    <property type="term" value="F:methyltransferase activity"/>
    <property type="evidence" value="ECO:0007669"/>
    <property type="project" value="UniProtKB-KW"/>
</dbReference>
<name>A0A011NF17_9PROT</name>